<evidence type="ECO:0000313" key="3">
    <source>
        <dbReference type="Proteomes" id="UP000503222"/>
    </source>
</evidence>
<proteinExistence type="predicted"/>
<protein>
    <recommendedName>
        <fullName evidence="1">Endonuclease/exonuclease/phosphatase domain-containing protein</fullName>
    </recommendedName>
</protein>
<dbReference type="PANTHER" id="PTHR42834">
    <property type="entry name" value="ENDONUCLEASE/EXONUCLEASE/PHOSPHATASE FAMILY PROTEIN (AFU_ORTHOLOGUE AFUA_3G09210)"/>
    <property type="match status" value="1"/>
</dbReference>
<feature type="domain" description="Endonuclease/exonuclease/phosphatase" evidence="1">
    <location>
        <begin position="18"/>
        <end position="170"/>
    </location>
</feature>
<dbReference type="PANTHER" id="PTHR42834:SF1">
    <property type="entry name" value="ENDONUCLEASE_EXONUCLEASE_PHOSPHATASE FAMILY PROTEIN (AFU_ORTHOLOGUE AFUA_3G09210)"/>
    <property type="match status" value="1"/>
</dbReference>
<accession>A0A6G7YS54</accession>
<dbReference type="Pfam" id="PF19580">
    <property type="entry name" value="Exo_endo_phos_3"/>
    <property type="match status" value="1"/>
</dbReference>
<organism evidence="2 3">
    <name type="scientific">Sphingomonas piscis</name>
    <dbReference type="NCBI Taxonomy" id="2714943"/>
    <lineage>
        <taxon>Bacteria</taxon>
        <taxon>Pseudomonadati</taxon>
        <taxon>Pseudomonadota</taxon>
        <taxon>Alphaproteobacteria</taxon>
        <taxon>Sphingomonadales</taxon>
        <taxon>Sphingomonadaceae</taxon>
        <taxon>Sphingomonas</taxon>
    </lineage>
</organism>
<dbReference type="GO" id="GO:0003824">
    <property type="term" value="F:catalytic activity"/>
    <property type="evidence" value="ECO:0007669"/>
    <property type="project" value="InterPro"/>
</dbReference>
<gene>
    <name evidence="2" type="ORF">G7077_12340</name>
</gene>
<dbReference type="InterPro" id="IPR036691">
    <property type="entry name" value="Endo/exonu/phosph_ase_sf"/>
</dbReference>
<name>A0A6G7YS54_9SPHN</name>
<dbReference type="Gene3D" id="3.60.10.10">
    <property type="entry name" value="Endonuclease/exonuclease/phosphatase"/>
    <property type="match status" value="1"/>
</dbReference>
<evidence type="ECO:0000259" key="1">
    <source>
        <dbReference type="Pfam" id="PF19580"/>
    </source>
</evidence>
<dbReference type="AlphaFoldDB" id="A0A6G7YS54"/>
<dbReference type="EMBL" id="CP049869">
    <property type="protein sequence ID" value="QIK79578.1"/>
    <property type="molecule type" value="Genomic_DNA"/>
</dbReference>
<keyword evidence="3" id="KW-1185">Reference proteome</keyword>
<dbReference type="KEGG" id="spii:G7077_12340"/>
<reference evidence="2 3" key="1">
    <citation type="submission" date="2020-03" db="EMBL/GenBank/DDBJ databases">
        <title>Sphingomonas sp. nov., isolated from fish.</title>
        <authorList>
            <person name="Hyun D.-W."/>
            <person name="Bae J.-W."/>
        </authorList>
    </citation>
    <scope>NUCLEOTIDE SEQUENCE [LARGE SCALE GENOMIC DNA]</scope>
    <source>
        <strain evidence="2 3">HDW15B</strain>
    </source>
</reference>
<sequence>MTATDAGGEIDLNYAVGRIDPTNDAFDNSRKPLVAEFIFNGESVFVINNHFNSKIGDDPLFGANQPPFEETLAKRIEQAKIVGAFVDQLLAIDPDANVAVVGDLNDFGYSQTLQQLEDAGLSNLADLLPVNERYDYVFQGNSQELDHILVSGNLGERAQFDILHINAEFWDQTSDHDPLVARLNIESGERVSGAMAPTICSAARATTGSTAAMARTGSTAVTAGTSYMAAAATTCCSAAMRPTNCSASRARIVSTAARATTCCPVPRATTC</sequence>
<evidence type="ECO:0000313" key="2">
    <source>
        <dbReference type="EMBL" id="QIK79578.1"/>
    </source>
</evidence>
<dbReference type="SUPFAM" id="SSF56219">
    <property type="entry name" value="DNase I-like"/>
    <property type="match status" value="1"/>
</dbReference>
<dbReference type="InterPro" id="IPR005135">
    <property type="entry name" value="Endo/exonuclease/phosphatase"/>
</dbReference>
<dbReference type="Proteomes" id="UP000503222">
    <property type="component" value="Chromosome"/>
</dbReference>